<dbReference type="SMART" id="SM00448">
    <property type="entry name" value="REC"/>
    <property type="match status" value="1"/>
</dbReference>
<evidence type="ECO:0000313" key="11">
    <source>
        <dbReference type="Proteomes" id="UP000237846"/>
    </source>
</evidence>
<dbReference type="OrthoDB" id="116118at2"/>
<dbReference type="RefSeq" id="WP_106252574.1">
    <property type="nucleotide sequence ID" value="NZ_PVZC01000010.1"/>
</dbReference>
<dbReference type="GO" id="GO:0000976">
    <property type="term" value="F:transcription cis-regulatory region binding"/>
    <property type="evidence" value="ECO:0007669"/>
    <property type="project" value="TreeGrafter"/>
</dbReference>
<feature type="modified residue" description="4-aspartylphosphate" evidence="6">
    <location>
        <position position="49"/>
    </location>
</feature>
<dbReference type="InterPro" id="IPR011006">
    <property type="entry name" value="CheY-like_superfamily"/>
</dbReference>
<comment type="caution">
    <text evidence="10">The sequence shown here is derived from an EMBL/GenBank/DDBJ whole genome shotgun (WGS) entry which is preliminary data.</text>
</comment>
<evidence type="ECO:0000313" key="10">
    <source>
        <dbReference type="EMBL" id="PRX92374.1"/>
    </source>
</evidence>
<keyword evidence="11" id="KW-1185">Reference proteome</keyword>
<dbReference type="Pfam" id="PF00072">
    <property type="entry name" value="Response_reg"/>
    <property type="match status" value="1"/>
</dbReference>
<dbReference type="PANTHER" id="PTHR48111">
    <property type="entry name" value="REGULATOR OF RPOS"/>
    <property type="match status" value="1"/>
</dbReference>
<evidence type="ECO:0000256" key="6">
    <source>
        <dbReference type="PROSITE-ProRule" id="PRU00169"/>
    </source>
</evidence>
<dbReference type="GO" id="GO:0006355">
    <property type="term" value="P:regulation of DNA-templated transcription"/>
    <property type="evidence" value="ECO:0007669"/>
    <property type="project" value="InterPro"/>
</dbReference>
<gene>
    <name evidence="10" type="ORF">CLV72_110134</name>
</gene>
<feature type="domain" description="Response regulatory" evidence="8">
    <location>
        <begin position="2"/>
        <end position="113"/>
    </location>
</feature>
<dbReference type="AlphaFoldDB" id="A0A2T0PU03"/>
<accession>A0A2T0PU03</accession>
<evidence type="ECO:0000256" key="5">
    <source>
        <dbReference type="ARBA" id="ARBA00041201"/>
    </source>
</evidence>
<keyword evidence="2" id="KW-0805">Transcription regulation</keyword>
<sequence length="220" mass="24192">MRILLVEDDDGVSAAIGEFLEANGHTVLRLRFGADALIRHRSGELVLLDLGLPDLDGLDVLRKLRRVTDMPILVLTARSDERSVIRGLRLGADDYLTKPIRSGEMLARIDAVARRAAARVSAPPSELRVSDVRIELATRRVFVGGTRVELTGKEFDVLVSLASRQGAAVSREQVLDEVWGTAYVGGSRSLDVHMAQLRQKTGRPGLFHTIRGFGYRLGEK</sequence>
<reference evidence="10 11" key="1">
    <citation type="submission" date="2018-03" db="EMBL/GenBank/DDBJ databases">
        <title>Genomic Encyclopedia of Archaeal and Bacterial Type Strains, Phase II (KMG-II): from individual species to whole genera.</title>
        <authorList>
            <person name="Goeker M."/>
        </authorList>
    </citation>
    <scope>NUCLEOTIDE SEQUENCE [LARGE SCALE GENOMIC DNA]</scope>
    <source>
        <strain evidence="10 11">DSM 45601</strain>
    </source>
</reference>
<evidence type="ECO:0000259" key="9">
    <source>
        <dbReference type="PROSITE" id="PS51755"/>
    </source>
</evidence>
<dbReference type="GO" id="GO:0005829">
    <property type="term" value="C:cytosol"/>
    <property type="evidence" value="ECO:0007669"/>
    <property type="project" value="TreeGrafter"/>
</dbReference>
<dbReference type="SMART" id="SM00862">
    <property type="entry name" value="Trans_reg_C"/>
    <property type="match status" value="1"/>
</dbReference>
<feature type="domain" description="OmpR/PhoB-type" evidence="9">
    <location>
        <begin position="124"/>
        <end position="219"/>
    </location>
</feature>
<dbReference type="PANTHER" id="PTHR48111:SF72">
    <property type="entry name" value="SENSORY TRANSDUCTION PROTEIN REGX3"/>
    <property type="match status" value="1"/>
</dbReference>
<evidence type="ECO:0000256" key="2">
    <source>
        <dbReference type="ARBA" id="ARBA00023015"/>
    </source>
</evidence>
<dbReference type="SUPFAM" id="SSF52172">
    <property type="entry name" value="CheY-like"/>
    <property type="match status" value="1"/>
</dbReference>
<dbReference type="Gene3D" id="1.10.10.10">
    <property type="entry name" value="Winged helix-like DNA-binding domain superfamily/Winged helix DNA-binding domain"/>
    <property type="match status" value="1"/>
</dbReference>
<keyword evidence="3 7" id="KW-0238">DNA-binding</keyword>
<dbReference type="PROSITE" id="PS50110">
    <property type="entry name" value="RESPONSE_REGULATORY"/>
    <property type="match status" value="1"/>
</dbReference>
<dbReference type="PROSITE" id="PS51755">
    <property type="entry name" value="OMPR_PHOB"/>
    <property type="match status" value="1"/>
</dbReference>
<dbReference type="Proteomes" id="UP000237846">
    <property type="component" value="Unassembled WGS sequence"/>
</dbReference>
<dbReference type="InterPro" id="IPR036388">
    <property type="entry name" value="WH-like_DNA-bd_sf"/>
</dbReference>
<dbReference type="InterPro" id="IPR039420">
    <property type="entry name" value="WalR-like"/>
</dbReference>
<name>A0A2T0PU03_9ACTN</name>
<proteinExistence type="predicted"/>
<evidence type="ECO:0000259" key="8">
    <source>
        <dbReference type="PROSITE" id="PS50110"/>
    </source>
</evidence>
<dbReference type="Pfam" id="PF00486">
    <property type="entry name" value="Trans_reg_C"/>
    <property type="match status" value="1"/>
</dbReference>
<dbReference type="GO" id="GO:0032993">
    <property type="term" value="C:protein-DNA complex"/>
    <property type="evidence" value="ECO:0007669"/>
    <property type="project" value="TreeGrafter"/>
</dbReference>
<dbReference type="InterPro" id="IPR001789">
    <property type="entry name" value="Sig_transdc_resp-reg_receiver"/>
</dbReference>
<dbReference type="Gene3D" id="3.40.50.2300">
    <property type="match status" value="1"/>
</dbReference>
<dbReference type="InterPro" id="IPR001867">
    <property type="entry name" value="OmpR/PhoB-type_DNA-bd"/>
</dbReference>
<evidence type="ECO:0000256" key="1">
    <source>
        <dbReference type="ARBA" id="ARBA00022553"/>
    </source>
</evidence>
<evidence type="ECO:0000256" key="7">
    <source>
        <dbReference type="PROSITE-ProRule" id="PRU01091"/>
    </source>
</evidence>
<organism evidence="10 11">
    <name type="scientific">Allonocardiopsis opalescens</name>
    <dbReference type="NCBI Taxonomy" id="1144618"/>
    <lineage>
        <taxon>Bacteria</taxon>
        <taxon>Bacillati</taxon>
        <taxon>Actinomycetota</taxon>
        <taxon>Actinomycetes</taxon>
        <taxon>Streptosporangiales</taxon>
        <taxon>Allonocardiopsis</taxon>
    </lineage>
</organism>
<evidence type="ECO:0000256" key="3">
    <source>
        <dbReference type="ARBA" id="ARBA00023125"/>
    </source>
</evidence>
<keyword evidence="1 6" id="KW-0597">Phosphoprotein</keyword>
<feature type="DNA-binding region" description="OmpR/PhoB-type" evidence="7">
    <location>
        <begin position="124"/>
        <end position="219"/>
    </location>
</feature>
<protein>
    <recommendedName>
        <fullName evidence="5">Sensory transduction protein RegX3</fullName>
    </recommendedName>
</protein>
<dbReference type="GO" id="GO:0000156">
    <property type="term" value="F:phosphorelay response regulator activity"/>
    <property type="evidence" value="ECO:0007669"/>
    <property type="project" value="TreeGrafter"/>
</dbReference>
<dbReference type="Gene3D" id="6.10.250.690">
    <property type="match status" value="1"/>
</dbReference>
<dbReference type="CDD" id="cd00383">
    <property type="entry name" value="trans_reg_C"/>
    <property type="match status" value="1"/>
</dbReference>
<keyword evidence="4" id="KW-0804">Transcription</keyword>
<dbReference type="EMBL" id="PVZC01000010">
    <property type="protein sequence ID" value="PRX92374.1"/>
    <property type="molecule type" value="Genomic_DNA"/>
</dbReference>
<evidence type="ECO:0000256" key="4">
    <source>
        <dbReference type="ARBA" id="ARBA00023163"/>
    </source>
</evidence>